<organism evidence="3 4">
    <name type="scientific">Panicum virgatum</name>
    <name type="common">Blackwell switchgrass</name>
    <dbReference type="NCBI Taxonomy" id="38727"/>
    <lineage>
        <taxon>Eukaryota</taxon>
        <taxon>Viridiplantae</taxon>
        <taxon>Streptophyta</taxon>
        <taxon>Embryophyta</taxon>
        <taxon>Tracheophyta</taxon>
        <taxon>Spermatophyta</taxon>
        <taxon>Magnoliopsida</taxon>
        <taxon>Liliopsida</taxon>
        <taxon>Poales</taxon>
        <taxon>Poaceae</taxon>
        <taxon>PACMAD clade</taxon>
        <taxon>Panicoideae</taxon>
        <taxon>Panicodae</taxon>
        <taxon>Paniceae</taxon>
        <taxon>Panicinae</taxon>
        <taxon>Panicum</taxon>
        <taxon>Panicum sect. Hiantes</taxon>
    </lineage>
</organism>
<dbReference type="AlphaFoldDB" id="A0A8T0V3I0"/>
<dbReference type="EMBL" id="CM029040">
    <property type="protein sequence ID" value="KAG2631261.1"/>
    <property type="molecule type" value="Genomic_DNA"/>
</dbReference>
<proteinExistence type="predicted"/>
<comment type="caution">
    <text evidence="3">The sequence shown here is derived from an EMBL/GenBank/DDBJ whole genome shotgun (WGS) entry which is preliminary data.</text>
</comment>
<reference evidence="3" key="1">
    <citation type="submission" date="2020-05" db="EMBL/GenBank/DDBJ databases">
        <title>WGS assembly of Panicum virgatum.</title>
        <authorList>
            <person name="Lovell J.T."/>
            <person name="Jenkins J."/>
            <person name="Shu S."/>
            <person name="Juenger T.E."/>
            <person name="Schmutz J."/>
        </authorList>
    </citation>
    <scope>NUCLEOTIDE SEQUENCE</scope>
    <source>
        <strain evidence="3">AP13</strain>
    </source>
</reference>
<keyword evidence="2" id="KW-0732">Signal</keyword>
<evidence type="ECO:0000256" key="1">
    <source>
        <dbReference type="SAM" id="Phobius"/>
    </source>
</evidence>
<name>A0A8T0V3I0_PANVG</name>
<feature type="transmembrane region" description="Helical" evidence="1">
    <location>
        <begin position="27"/>
        <end position="46"/>
    </location>
</feature>
<keyword evidence="1" id="KW-0812">Transmembrane</keyword>
<feature type="chain" id="PRO_5035856551" evidence="2">
    <location>
        <begin position="18"/>
        <end position="62"/>
    </location>
</feature>
<evidence type="ECO:0000313" key="4">
    <source>
        <dbReference type="Proteomes" id="UP000823388"/>
    </source>
</evidence>
<keyword evidence="1" id="KW-1133">Transmembrane helix</keyword>
<dbReference type="Proteomes" id="UP000823388">
    <property type="component" value="Chromosome 2N"/>
</dbReference>
<keyword evidence="4" id="KW-1185">Reference proteome</keyword>
<evidence type="ECO:0000256" key="2">
    <source>
        <dbReference type="SAM" id="SignalP"/>
    </source>
</evidence>
<sequence length="62" mass="7508">MAVCWPVLCFLFFLCRSFEPAATYILYLYLPNFCLYWTRLFFYVMLNLCHELYPIHVTIVAN</sequence>
<accession>A0A8T0V3I0</accession>
<evidence type="ECO:0000313" key="3">
    <source>
        <dbReference type="EMBL" id="KAG2631261.1"/>
    </source>
</evidence>
<protein>
    <submittedName>
        <fullName evidence="3">Uncharacterized protein</fullName>
    </submittedName>
</protein>
<keyword evidence="1" id="KW-0472">Membrane</keyword>
<feature type="signal peptide" evidence="2">
    <location>
        <begin position="1"/>
        <end position="17"/>
    </location>
</feature>
<gene>
    <name evidence="3" type="ORF">PVAP13_2NG001827</name>
</gene>